<organism evidence="5 7">
    <name type="scientific">Pseudomonas songnenensis</name>
    <dbReference type="NCBI Taxonomy" id="1176259"/>
    <lineage>
        <taxon>Bacteria</taxon>
        <taxon>Pseudomonadati</taxon>
        <taxon>Pseudomonadota</taxon>
        <taxon>Gammaproteobacteria</taxon>
        <taxon>Pseudomonadales</taxon>
        <taxon>Pseudomonadaceae</taxon>
        <taxon>Pseudomonas</taxon>
    </lineage>
</organism>
<evidence type="ECO:0000313" key="5">
    <source>
        <dbReference type="EMBL" id="RYJ59472.1"/>
    </source>
</evidence>
<keyword evidence="6" id="KW-1185">Reference proteome</keyword>
<dbReference type="Pfam" id="PF00534">
    <property type="entry name" value="Glycos_transf_1"/>
    <property type="match status" value="1"/>
</dbReference>
<reference evidence="4 6" key="1">
    <citation type="submission" date="2018-10" db="EMBL/GenBank/DDBJ databases">
        <title>Pseudomonas songnenensis NEAU-ST5-5(T) genome.</title>
        <authorList>
            <person name="Pengp J."/>
            <person name="Liu Z.-P."/>
        </authorList>
    </citation>
    <scope>NUCLEOTIDE SEQUENCE [LARGE SCALE GENOMIC DNA]</scope>
    <source>
        <strain evidence="4 6">NEAU-ST5-5</strain>
    </source>
</reference>
<sequence>MIAINARFLTQETRGVQRFAEQVCLELGAMRKDLTFVAPQDTPVNGSAERLQVRRIGRNRGHLWEQLDLPLWLARNGRPPLVSLCNTAPLIYSNQIATHHDITYVRHPESYSRTFRGFYKGLTPLLLKRIKALITVSDFSRKEIARYYGYPSENICVVPNAVSAKFRPPAPGNQPPAGRPYLLAVSSPNAHKNFARMVAAFLSLEGFDEVELHIVGDSHSVFSGNDYRLEGNPRVRMLGRLDDEQLVREYQGATAFVFPSLYEGFGIPPLEAQACGCPVIAARAASIPEVLGESVLYFEPLNIEDIARCMRHVLQDAGLREDLRTLGLANVERYSWKRSAQTVSQLIDETLMGRSKPPTFIAWSSNRP</sequence>
<dbReference type="Proteomes" id="UP000282800">
    <property type="component" value="Unassembled WGS sequence"/>
</dbReference>
<dbReference type="GO" id="GO:0016757">
    <property type="term" value="F:glycosyltransferase activity"/>
    <property type="evidence" value="ECO:0007669"/>
    <property type="project" value="InterPro"/>
</dbReference>
<feature type="domain" description="Glycosyl transferase family 1" evidence="2">
    <location>
        <begin position="175"/>
        <end position="324"/>
    </location>
</feature>
<evidence type="ECO:0000313" key="7">
    <source>
        <dbReference type="Proteomes" id="UP000282800"/>
    </source>
</evidence>
<evidence type="ECO:0000259" key="3">
    <source>
        <dbReference type="Pfam" id="PF13439"/>
    </source>
</evidence>
<dbReference type="PANTHER" id="PTHR46401">
    <property type="entry name" value="GLYCOSYLTRANSFERASE WBBK-RELATED"/>
    <property type="match status" value="1"/>
</dbReference>
<dbReference type="EMBL" id="RFFN01000009">
    <property type="protein sequence ID" value="RMH94311.1"/>
    <property type="molecule type" value="Genomic_DNA"/>
</dbReference>
<dbReference type="Pfam" id="PF13439">
    <property type="entry name" value="Glyco_transf_4"/>
    <property type="match status" value="1"/>
</dbReference>
<dbReference type="OrthoDB" id="9801609at2"/>
<proteinExistence type="predicted"/>
<evidence type="ECO:0000313" key="4">
    <source>
        <dbReference type="EMBL" id="RMH94311.1"/>
    </source>
</evidence>
<dbReference type="GO" id="GO:0009103">
    <property type="term" value="P:lipopolysaccharide biosynthetic process"/>
    <property type="evidence" value="ECO:0007669"/>
    <property type="project" value="TreeGrafter"/>
</dbReference>
<comment type="caution">
    <text evidence="5">The sequence shown here is derived from an EMBL/GenBank/DDBJ whole genome shotgun (WGS) entry which is preliminary data.</text>
</comment>
<dbReference type="InterPro" id="IPR001296">
    <property type="entry name" value="Glyco_trans_1"/>
</dbReference>
<evidence type="ECO:0000259" key="2">
    <source>
        <dbReference type="Pfam" id="PF00534"/>
    </source>
</evidence>
<dbReference type="PANTHER" id="PTHR46401:SF2">
    <property type="entry name" value="GLYCOSYLTRANSFERASE WBBK-RELATED"/>
    <property type="match status" value="1"/>
</dbReference>
<dbReference type="AlphaFoldDB" id="A0A482TZQ3"/>
<gene>
    <name evidence="4" type="ORF">EA798_18730</name>
    <name evidence="5" type="ORF">EJA06_021650</name>
</gene>
<dbReference type="CDD" id="cd03809">
    <property type="entry name" value="GT4_MtfB-like"/>
    <property type="match status" value="1"/>
</dbReference>
<dbReference type="RefSeq" id="WP_122099931.1">
    <property type="nucleotide sequence ID" value="NZ_JAMOHS010000004.1"/>
</dbReference>
<dbReference type="Proteomes" id="UP000279228">
    <property type="component" value="Unassembled WGS sequence"/>
</dbReference>
<accession>A0A482TZQ3</accession>
<dbReference type="Gene3D" id="3.40.50.2000">
    <property type="entry name" value="Glycogen Phosphorylase B"/>
    <property type="match status" value="2"/>
</dbReference>
<dbReference type="EMBL" id="RWYU02000011">
    <property type="protein sequence ID" value="RYJ59472.1"/>
    <property type="molecule type" value="Genomic_DNA"/>
</dbReference>
<dbReference type="SUPFAM" id="SSF53756">
    <property type="entry name" value="UDP-Glycosyltransferase/glycogen phosphorylase"/>
    <property type="match status" value="1"/>
</dbReference>
<dbReference type="InterPro" id="IPR028098">
    <property type="entry name" value="Glyco_trans_4-like_N"/>
</dbReference>
<evidence type="ECO:0000256" key="1">
    <source>
        <dbReference type="ARBA" id="ARBA00022679"/>
    </source>
</evidence>
<evidence type="ECO:0000313" key="6">
    <source>
        <dbReference type="Proteomes" id="UP000279228"/>
    </source>
</evidence>
<name>A0A482TZQ3_9PSED</name>
<protein>
    <submittedName>
        <fullName evidence="5">Glycosyltransferase family 1 protein</fullName>
    </submittedName>
</protein>
<reference evidence="5 7" key="2">
    <citation type="submission" date="2019-01" db="EMBL/GenBank/DDBJ databases">
        <title>High-quality draft genome of. Pseudomonas songnenensis str. L103, a full-fledged denitrifier isolated from 100 meters deep aquifer in a heavily nitrogen fertilized agricultural area.</title>
        <authorList>
            <person name="Liu M."/>
            <person name="Liu B."/>
        </authorList>
    </citation>
    <scope>NUCLEOTIDE SEQUENCE [LARGE SCALE GENOMIC DNA]</scope>
    <source>
        <strain evidence="5 7">L103</strain>
    </source>
</reference>
<keyword evidence="1 5" id="KW-0808">Transferase</keyword>
<feature type="domain" description="Glycosyltransferase subfamily 4-like N-terminal" evidence="3">
    <location>
        <begin position="14"/>
        <end position="163"/>
    </location>
</feature>